<dbReference type="PANTHER" id="PTHR44846">
    <property type="entry name" value="MANNOSYL-D-GLYCERATE TRANSPORT/METABOLISM SYSTEM REPRESSOR MNGR-RELATED"/>
    <property type="match status" value="1"/>
</dbReference>
<keyword evidence="1" id="KW-0805">Transcription regulation</keyword>
<evidence type="ECO:0000256" key="2">
    <source>
        <dbReference type="ARBA" id="ARBA00023125"/>
    </source>
</evidence>
<dbReference type="InterPro" id="IPR050679">
    <property type="entry name" value="Bact_HTH_transcr_reg"/>
</dbReference>
<dbReference type="InterPro" id="IPR036388">
    <property type="entry name" value="WH-like_DNA-bd_sf"/>
</dbReference>
<dbReference type="CDD" id="cd07377">
    <property type="entry name" value="WHTH_GntR"/>
    <property type="match status" value="1"/>
</dbReference>
<organism evidence="5 6">
    <name type="scientific">Micromonospora vulcania</name>
    <dbReference type="NCBI Taxonomy" id="1441873"/>
    <lineage>
        <taxon>Bacteria</taxon>
        <taxon>Bacillati</taxon>
        <taxon>Actinomycetota</taxon>
        <taxon>Actinomycetes</taxon>
        <taxon>Micromonosporales</taxon>
        <taxon>Micromonosporaceae</taxon>
        <taxon>Micromonospora</taxon>
    </lineage>
</organism>
<feature type="domain" description="HTH gntR-type" evidence="4">
    <location>
        <begin position="8"/>
        <end position="76"/>
    </location>
</feature>
<proteinExistence type="predicted"/>
<dbReference type="InterPro" id="IPR000524">
    <property type="entry name" value="Tscrpt_reg_HTH_GntR"/>
</dbReference>
<reference evidence="6" key="1">
    <citation type="journal article" date="2019" name="Int. J. Syst. Evol. Microbiol.">
        <title>The Global Catalogue of Microorganisms (GCM) 10K type strain sequencing project: providing services to taxonomists for standard genome sequencing and annotation.</title>
        <authorList>
            <consortium name="The Broad Institute Genomics Platform"/>
            <consortium name="The Broad Institute Genome Sequencing Center for Infectious Disease"/>
            <person name="Wu L."/>
            <person name="Ma J."/>
        </authorList>
    </citation>
    <scope>NUCLEOTIDE SEQUENCE [LARGE SCALE GENOMIC DNA]</scope>
    <source>
        <strain evidence="6">CGMCC 4.7144</strain>
    </source>
</reference>
<evidence type="ECO:0000256" key="1">
    <source>
        <dbReference type="ARBA" id="ARBA00023015"/>
    </source>
</evidence>
<evidence type="ECO:0000256" key="3">
    <source>
        <dbReference type="ARBA" id="ARBA00023163"/>
    </source>
</evidence>
<keyword evidence="2" id="KW-0238">DNA-binding</keyword>
<keyword evidence="6" id="KW-1185">Reference proteome</keyword>
<dbReference type="EMBL" id="JBHSQS010000012">
    <property type="protein sequence ID" value="MFC5925805.1"/>
    <property type="molecule type" value="Genomic_DNA"/>
</dbReference>
<keyword evidence="3" id="KW-0804">Transcription</keyword>
<accession>A0ABW1H817</accession>
<dbReference type="RefSeq" id="WP_377513880.1">
    <property type="nucleotide sequence ID" value="NZ_JBHSQS010000012.1"/>
</dbReference>
<dbReference type="Gene3D" id="1.10.10.10">
    <property type="entry name" value="Winged helix-like DNA-binding domain superfamily/Winged helix DNA-binding domain"/>
    <property type="match status" value="1"/>
</dbReference>
<evidence type="ECO:0000313" key="5">
    <source>
        <dbReference type="EMBL" id="MFC5925805.1"/>
    </source>
</evidence>
<protein>
    <submittedName>
        <fullName evidence="5">GntR family transcriptional regulator</fullName>
    </submittedName>
</protein>
<dbReference type="PANTHER" id="PTHR44846:SF17">
    <property type="entry name" value="GNTR-FAMILY TRANSCRIPTIONAL REGULATOR"/>
    <property type="match status" value="1"/>
</dbReference>
<dbReference type="Proteomes" id="UP001596226">
    <property type="component" value="Unassembled WGS sequence"/>
</dbReference>
<evidence type="ECO:0000259" key="4">
    <source>
        <dbReference type="PROSITE" id="PS50949"/>
    </source>
</evidence>
<dbReference type="Pfam" id="PF00392">
    <property type="entry name" value="GntR"/>
    <property type="match status" value="1"/>
</dbReference>
<evidence type="ECO:0000313" key="6">
    <source>
        <dbReference type="Proteomes" id="UP001596226"/>
    </source>
</evidence>
<gene>
    <name evidence="5" type="ORF">ACFQGL_20920</name>
</gene>
<comment type="caution">
    <text evidence="5">The sequence shown here is derived from an EMBL/GenBank/DDBJ whole genome shotgun (WGS) entry which is preliminary data.</text>
</comment>
<dbReference type="InterPro" id="IPR036390">
    <property type="entry name" value="WH_DNA-bd_sf"/>
</dbReference>
<name>A0ABW1H817_9ACTN</name>
<dbReference type="SUPFAM" id="SSF46785">
    <property type="entry name" value="Winged helix' DNA-binding domain"/>
    <property type="match status" value="1"/>
</dbReference>
<dbReference type="SMART" id="SM00345">
    <property type="entry name" value="HTH_GNTR"/>
    <property type="match status" value="1"/>
</dbReference>
<dbReference type="PROSITE" id="PS50949">
    <property type="entry name" value="HTH_GNTR"/>
    <property type="match status" value="1"/>
</dbReference>
<sequence>MIYPGQEPVGRRELAELLRAQIRSGQLRPGDRLPSERVLSQSYDVSTITARAAVRLLRDEGLAEAVRGRGVVVRAPVEPEPVYVGIGEWVSARAPTPEERREYGVPEGVPLLVVTHVDGLQDLYPAHRFKVGFVQTQSPDRPR</sequence>